<dbReference type="InterPro" id="IPR040841">
    <property type="entry name" value="Luciferase_dom"/>
</dbReference>
<evidence type="ECO:0000259" key="2">
    <source>
        <dbReference type="Pfam" id="PF17648"/>
    </source>
</evidence>
<evidence type="ECO:0000313" key="3">
    <source>
        <dbReference type="EMBL" id="MUN39097.1"/>
    </source>
</evidence>
<protein>
    <recommendedName>
        <fullName evidence="2">Luciferase domain-containing protein</fullName>
    </recommendedName>
</protein>
<dbReference type="AlphaFoldDB" id="A0A7K1L3W8"/>
<evidence type="ECO:0000313" key="4">
    <source>
        <dbReference type="Proteomes" id="UP000432015"/>
    </source>
</evidence>
<dbReference type="EMBL" id="WOFH01000007">
    <property type="protein sequence ID" value="MUN39097.1"/>
    <property type="molecule type" value="Genomic_DNA"/>
</dbReference>
<dbReference type="Proteomes" id="UP000432015">
    <property type="component" value="Unassembled WGS sequence"/>
</dbReference>
<keyword evidence="4" id="KW-1185">Reference proteome</keyword>
<gene>
    <name evidence="3" type="ORF">GNZ18_21205</name>
</gene>
<feature type="domain" description="Luciferase" evidence="2">
    <location>
        <begin position="42"/>
        <end position="105"/>
    </location>
</feature>
<dbReference type="Pfam" id="PF17648">
    <property type="entry name" value="Luciferase"/>
    <property type="match status" value="1"/>
</dbReference>
<name>A0A7K1L3W8_9ACTN</name>
<evidence type="ECO:0000256" key="1">
    <source>
        <dbReference type="SAM" id="MobiDB-lite"/>
    </source>
</evidence>
<sequence length="164" mass="18193">MRRGRSPRSVCYADLALGRFRDWPLTACRADCPPGRALAVHGRQIVHLHQGNMAEVLLTESVARRMTDALTATDRVIIPPDSGWVQVHLDTDNDLFLLQSLVSLAIQANESARGPYRHGVRDCPHVRPAVRGRRILARDGVPPARRGEPAPLDLPWTLDAQPHP</sequence>
<reference evidence="3 4" key="1">
    <citation type="submission" date="2019-11" db="EMBL/GenBank/DDBJ databases">
        <authorList>
            <person name="Cao P."/>
        </authorList>
    </citation>
    <scope>NUCLEOTIDE SEQUENCE [LARGE SCALE GENOMIC DNA]</scope>
    <source>
        <strain evidence="3 4">NEAU-AAG5</strain>
    </source>
</reference>
<feature type="region of interest" description="Disordered" evidence="1">
    <location>
        <begin position="139"/>
        <end position="164"/>
    </location>
</feature>
<dbReference type="RefSeq" id="WP_156218272.1">
    <property type="nucleotide sequence ID" value="NZ_WOFH01000007.1"/>
</dbReference>
<organism evidence="3 4">
    <name type="scientific">Actinomadura litoris</name>
    <dbReference type="NCBI Taxonomy" id="2678616"/>
    <lineage>
        <taxon>Bacteria</taxon>
        <taxon>Bacillati</taxon>
        <taxon>Actinomycetota</taxon>
        <taxon>Actinomycetes</taxon>
        <taxon>Streptosporangiales</taxon>
        <taxon>Thermomonosporaceae</taxon>
        <taxon>Actinomadura</taxon>
    </lineage>
</organism>
<accession>A0A7K1L3W8</accession>
<proteinExistence type="predicted"/>
<comment type="caution">
    <text evidence="3">The sequence shown here is derived from an EMBL/GenBank/DDBJ whole genome shotgun (WGS) entry which is preliminary data.</text>
</comment>